<dbReference type="Proteomes" id="UP000003477">
    <property type="component" value="Unassembled WGS sequence"/>
</dbReference>
<comment type="caution">
    <text evidence="1">The sequence shown here is derived from an EMBL/GenBank/DDBJ whole genome shotgun (WGS) entry which is preliminary data.</text>
</comment>
<reference evidence="1 2" key="1">
    <citation type="journal article" date="2011" name="Front. Microbiol.">
        <title>Two Strains of Crocosphaera watsonii with Highly Conserved Genomes are Distinguished by Strain-Specific Features.</title>
        <authorList>
            <person name="Bench S.R."/>
            <person name="Ilikchyan I.N."/>
            <person name="Tripp H.J."/>
            <person name="Zehr J.P."/>
        </authorList>
    </citation>
    <scope>NUCLEOTIDE SEQUENCE [LARGE SCALE GENOMIC DNA]</scope>
    <source>
        <strain evidence="1 2">WH 0003</strain>
    </source>
</reference>
<evidence type="ECO:0000313" key="2">
    <source>
        <dbReference type="Proteomes" id="UP000003477"/>
    </source>
</evidence>
<dbReference type="EMBL" id="AESD01001026">
    <property type="protein sequence ID" value="EHJ09408.1"/>
    <property type="molecule type" value="Genomic_DNA"/>
</dbReference>
<dbReference type="PATRIC" id="fig|423471.3.peg.5441"/>
<accession>G5JEI5</accession>
<dbReference type="RefSeq" id="WP_007313551.1">
    <property type="nucleotide sequence ID" value="NZ_AESD01001026.1"/>
</dbReference>
<gene>
    <name evidence="1" type="ORF">CWATWH0003_B172</name>
</gene>
<organism evidence="1 2">
    <name type="scientific">Crocosphaera watsonii WH 0003</name>
    <dbReference type="NCBI Taxonomy" id="423471"/>
    <lineage>
        <taxon>Bacteria</taxon>
        <taxon>Bacillati</taxon>
        <taxon>Cyanobacteriota</taxon>
        <taxon>Cyanophyceae</taxon>
        <taxon>Oscillatoriophycideae</taxon>
        <taxon>Chroococcales</taxon>
        <taxon>Aphanothecaceae</taxon>
        <taxon>Crocosphaera</taxon>
    </lineage>
</organism>
<evidence type="ECO:0000313" key="1">
    <source>
        <dbReference type="EMBL" id="EHJ09408.1"/>
    </source>
</evidence>
<name>G5JEI5_CROWT</name>
<dbReference type="GeneID" id="88769111"/>
<dbReference type="AlphaFoldDB" id="G5JEI5"/>
<sequence>MRQDLSDRQRYSQLEGLSTEEALSEGLIDVDDLIPAEGSYSEPEEEELRKYCEQNGLLFPTKYMRDKWKAKAEKARQIQEWRAKYQEEGGIPY</sequence>
<proteinExistence type="predicted"/>
<protein>
    <submittedName>
        <fullName evidence="1">Uncharacterized protein</fullName>
    </submittedName>
</protein>